<dbReference type="GO" id="GO:0016020">
    <property type="term" value="C:membrane"/>
    <property type="evidence" value="ECO:0007669"/>
    <property type="project" value="UniProtKB-SubCell"/>
</dbReference>
<evidence type="ECO:0000256" key="2">
    <source>
        <dbReference type="ARBA" id="ARBA00022729"/>
    </source>
</evidence>
<gene>
    <name evidence="6" type="ORF">Pan97_46570</name>
</gene>
<evidence type="ECO:0000259" key="5">
    <source>
        <dbReference type="Pfam" id="PF03958"/>
    </source>
</evidence>
<protein>
    <submittedName>
        <fullName evidence="6">Bacterial type II/III secretion system short domain protein</fullName>
    </submittedName>
</protein>
<dbReference type="EMBL" id="CP036289">
    <property type="protein sequence ID" value="QDU77585.1"/>
    <property type="molecule type" value="Genomic_DNA"/>
</dbReference>
<feature type="compositionally biased region" description="Basic and acidic residues" evidence="4">
    <location>
        <begin position="906"/>
        <end position="915"/>
    </location>
</feature>
<dbReference type="GO" id="GO:0015627">
    <property type="term" value="C:type II protein secretion system complex"/>
    <property type="evidence" value="ECO:0007669"/>
    <property type="project" value="TreeGrafter"/>
</dbReference>
<dbReference type="KEGG" id="bvo:Pan97_46570"/>
<keyword evidence="7" id="KW-1185">Reference proteome</keyword>
<evidence type="ECO:0000256" key="1">
    <source>
        <dbReference type="ARBA" id="ARBA00004370"/>
    </source>
</evidence>
<dbReference type="OrthoDB" id="221929at2"/>
<feature type="region of interest" description="Disordered" evidence="4">
    <location>
        <begin position="626"/>
        <end position="657"/>
    </location>
</feature>
<dbReference type="PANTHER" id="PTHR30332:SF24">
    <property type="entry name" value="SECRETIN GSPD-RELATED"/>
    <property type="match status" value="1"/>
</dbReference>
<evidence type="ECO:0000313" key="7">
    <source>
        <dbReference type="Proteomes" id="UP000318626"/>
    </source>
</evidence>
<feature type="region of interest" description="Disordered" evidence="4">
    <location>
        <begin position="998"/>
        <end position="1042"/>
    </location>
</feature>
<feature type="compositionally biased region" description="Low complexity" evidence="4">
    <location>
        <begin position="351"/>
        <end position="373"/>
    </location>
</feature>
<sequence length="1042" mass="116780">MPHRLPIPRLIPTGSPMTFRPSPAFRCMGLCFVFAVFTCLPEFASGQEDATPQIQSGPVEVRSGGPARVRGPRPSPGGEQPSPKGAKPEEPQKGEAKPEEKKDGGKPGEAPMGDNKGPIQRKDEPDQPSDPEELKVRPDERGMVRFNFRGQAWPDVLDWLADISNTSLDWQELPGDYLNLTTQRAYSVDEVRDLLNERLMTRGYTILQQQEGLVVAKLEGLNPSRVPRVHSEDLRYRDAHEFVKVSFPLSWLMAEDAVEELKPMLSKHGSMSALATSNRLEVLDVVSNLREIQHVLQEEQSSEVRSSKVHEFFLRYTRAEDVMAQLQSLLGISKSSGGGMSMMNPQMMQQMQQMQQQMMQQMQQRQQQGGNSSARRRSNTPDDIHLVINTRQNSIIANAPPDKIVVIAEAVKMFDVPPQPGATIGANFQRVKVFRLAQLDPKALQSMLLQAGNLDPTTQLVADDKNKALIAYATPADQITIEALISKLDGTGRQFKVIRLRRLQADYVAGSIQFMMGSEEEDDDSNSRRGYYSFYSYGRQQEDTKSKDKFRVDADVVNNRLLLWANDVELEAVENLLVQLGEIPSGGDSQRGRLRTLDLGSNESAQELVKKLKEVWPQVSPSPLKIEVAEPKKKPEPEPAKPEESKEKKPEADSSVMHQHGITVPVHLAVATQNEDTNSKETTGETVVADDNQLEGLSQEELMQKYFPKASPGSDGQKPAVDQPVVIQVDENGRMTLASENPAVLDLLEDILLEMTPPPKDYEVFQLKHAPALYISWNLEDFFEEEEEEDTSNRSPWFWDFNQQDQKEDPRRLSQRAPIKFLADIDTNTILVQNASAEQLVTIRELIELYDKPEPVVEESKRLNATYAVRYSRASAIAESVKEVFRDLLSSNDKSLQAPQQQQGGNRERNDERSASDFVSRSGSAFRGKLSIGVDDISNTLLISAEGESLMTLVMDMVKRIDESAKQVSTVRVVNLKTGVGGDKFRELLNRLLEKVDPQQLQQQQQNQNGQQGGPQPNDNGQRGPRNWQQNRGQPQVLEVEN</sequence>
<proteinExistence type="predicted"/>
<name>A0A518CEC9_9BACT</name>
<feature type="compositionally biased region" description="Basic and acidic residues" evidence="4">
    <location>
        <begin position="86"/>
        <end position="106"/>
    </location>
</feature>
<organism evidence="6 7">
    <name type="scientific">Bremerella volcania</name>
    <dbReference type="NCBI Taxonomy" id="2527984"/>
    <lineage>
        <taxon>Bacteria</taxon>
        <taxon>Pseudomonadati</taxon>
        <taxon>Planctomycetota</taxon>
        <taxon>Planctomycetia</taxon>
        <taxon>Pirellulales</taxon>
        <taxon>Pirellulaceae</taxon>
        <taxon>Bremerella</taxon>
    </lineage>
</organism>
<feature type="compositionally biased region" description="Low complexity" evidence="4">
    <location>
        <begin position="998"/>
        <end position="1025"/>
    </location>
</feature>
<dbReference type="InterPro" id="IPR050810">
    <property type="entry name" value="Bact_Secretion_Sys_Channel"/>
</dbReference>
<dbReference type="PANTHER" id="PTHR30332">
    <property type="entry name" value="PROBABLE GENERAL SECRETION PATHWAY PROTEIN D"/>
    <property type="match status" value="1"/>
</dbReference>
<dbReference type="Gene3D" id="3.30.1370.120">
    <property type="match status" value="4"/>
</dbReference>
<feature type="domain" description="NolW-like" evidence="5">
    <location>
        <begin position="431"/>
        <end position="493"/>
    </location>
</feature>
<accession>A0A518CEC9</accession>
<dbReference type="AlphaFoldDB" id="A0A518CEC9"/>
<dbReference type="InterPro" id="IPR005644">
    <property type="entry name" value="NolW-like"/>
</dbReference>
<feature type="compositionally biased region" description="Basic and acidic residues" evidence="4">
    <location>
        <begin position="627"/>
        <end position="652"/>
    </location>
</feature>
<evidence type="ECO:0000256" key="4">
    <source>
        <dbReference type="SAM" id="MobiDB-lite"/>
    </source>
</evidence>
<feature type="domain" description="NolW-like" evidence="5">
    <location>
        <begin position="312"/>
        <end position="419"/>
    </location>
</feature>
<dbReference type="Pfam" id="PF03958">
    <property type="entry name" value="Secretin_N"/>
    <property type="match status" value="2"/>
</dbReference>
<feature type="region of interest" description="Disordered" evidence="4">
    <location>
        <begin position="351"/>
        <end position="381"/>
    </location>
</feature>
<dbReference type="GO" id="GO:0009306">
    <property type="term" value="P:protein secretion"/>
    <property type="evidence" value="ECO:0007669"/>
    <property type="project" value="TreeGrafter"/>
</dbReference>
<dbReference type="Proteomes" id="UP000318626">
    <property type="component" value="Chromosome"/>
</dbReference>
<comment type="subcellular location">
    <subcellularLocation>
        <location evidence="1">Membrane</location>
    </subcellularLocation>
</comment>
<feature type="compositionally biased region" description="Polar residues" evidence="4">
    <location>
        <begin position="892"/>
        <end position="905"/>
    </location>
</feature>
<reference evidence="7" key="1">
    <citation type="submission" date="2019-02" db="EMBL/GenBank/DDBJ databases">
        <title>Deep-cultivation of Planctomycetes and their phenomic and genomic characterization uncovers novel biology.</title>
        <authorList>
            <person name="Wiegand S."/>
            <person name="Jogler M."/>
            <person name="Boedeker C."/>
            <person name="Pinto D."/>
            <person name="Vollmers J."/>
            <person name="Rivas-Marin E."/>
            <person name="Kohn T."/>
            <person name="Peeters S.H."/>
            <person name="Heuer A."/>
            <person name="Rast P."/>
            <person name="Oberbeckmann S."/>
            <person name="Bunk B."/>
            <person name="Jeske O."/>
            <person name="Meyerdierks A."/>
            <person name="Storesund J.E."/>
            <person name="Kallscheuer N."/>
            <person name="Luecker S."/>
            <person name="Lage O.M."/>
            <person name="Pohl T."/>
            <person name="Merkel B.J."/>
            <person name="Hornburger P."/>
            <person name="Mueller R.-W."/>
            <person name="Bruemmer F."/>
            <person name="Labrenz M."/>
            <person name="Spormann A.M."/>
            <person name="Op den Camp H."/>
            <person name="Overmann J."/>
            <person name="Amann R."/>
            <person name="Jetten M.S.M."/>
            <person name="Mascher T."/>
            <person name="Medema M.H."/>
            <person name="Devos D.P."/>
            <person name="Kaster A.-K."/>
            <person name="Ovreas L."/>
            <person name="Rohde M."/>
            <person name="Galperin M.Y."/>
            <person name="Jogler C."/>
        </authorList>
    </citation>
    <scope>NUCLEOTIDE SEQUENCE [LARGE SCALE GENOMIC DNA]</scope>
    <source>
        <strain evidence="7">Pan97</strain>
    </source>
</reference>
<keyword evidence="3" id="KW-0472">Membrane</keyword>
<feature type="region of interest" description="Disordered" evidence="4">
    <location>
        <begin position="48"/>
        <end position="139"/>
    </location>
</feature>
<dbReference type="InterPro" id="IPR038591">
    <property type="entry name" value="NolW-like_sf"/>
</dbReference>
<feature type="region of interest" description="Disordered" evidence="4">
    <location>
        <begin position="892"/>
        <end position="920"/>
    </location>
</feature>
<keyword evidence="2" id="KW-0732">Signal</keyword>
<evidence type="ECO:0000313" key="6">
    <source>
        <dbReference type="EMBL" id="QDU77585.1"/>
    </source>
</evidence>
<evidence type="ECO:0000256" key="3">
    <source>
        <dbReference type="ARBA" id="ARBA00023136"/>
    </source>
</evidence>